<protein>
    <recommendedName>
        <fullName evidence="1">Nucleolus and neural progenitor protein-like N-terminal domain-containing protein</fullName>
    </recommendedName>
</protein>
<dbReference type="Ensembl" id="ENSLLET00000001955.1">
    <property type="protein sequence ID" value="ENSLLEP00000001872.1"/>
    <property type="gene ID" value="ENSLLEG00000001157.1"/>
</dbReference>
<proteinExistence type="predicted"/>
<dbReference type="AlphaFoldDB" id="A0A8C5LP66"/>
<feature type="domain" description="Nucleolus and neural progenitor protein-like N-terminal" evidence="1">
    <location>
        <begin position="10"/>
        <end position="58"/>
    </location>
</feature>
<dbReference type="PANTHER" id="PTHR34761:SF1">
    <property type="entry name" value="NUCLEOLUS AND NEURAL PROGENITOR PROTEIN"/>
    <property type="match status" value="1"/>
</dbReference>
<name>A0A8C5LP66_9ANUR</name>
<accession>A0A8C5LP66</accession>
<dbReference type="GO" id="GO:0045747">
    <property type="term" value="P:positive regulation of Notch signaling pathway"/>
    <property type="evidence" value="ECO:0007669"/>
    <property type="project" value="TreeGrafter"/>
</dbReference>
<evidence type="ECO:0000313" key="2">
    <source>
        <dbReference type="Ensembl" id="ENSLLEP00000001872.1"/>
    </source>
</evidence>
<organism evidence="2 3">
    <name type="scientific">Leptobrachium leishanense</name>
    <name type="common">Leishan spiny toad</name>
    <dbReference type="NCBI Taxonomy" id="445787"/>
    <lineage>
        <taxon>Eukaryota</taxon>
        <taxon>Metazoa</taxon>
        <taxon>Chordata</taxon>
        <taxon>Craniata</taxon>
        <taxon>Vertebrata</taxon>
        <taxon>Euteleostomi</taxon>
        <taxon>Amphibia</taxon>
        <taxon>Batrachia</taxon>
        <taxon>Anura</taxon>
        <taxon>Pelobatoidea</taxon>
        <taxon>Megophryidae</taxon>
        <taxon>Leptobrachium</taxon>
    </lineage>
</organism>
<dbReference type="GeneTree" id="ENSGT00390000007644"/>
<dbReference type="Proteomes" id="UP000694569">
    <property type="component" value="Unplaced"/>
</dbReference>
<sequence>RKGTHLGLVVKALRWTCISVQKSLRSIALKTEIAALHSLLYIFHNRLSFHKPYLALKQEMQYCLVPSQPILELASVKILGACKLLLRLLDCCCKAFQYLFTAVLYRSILKKLISLYGSQYSLQQEVSSFQNMPYIKNFTFPAKMEDYLGPVFTDLAKTKLPKISLKKDLPKMLNKMFSSPELNANAKKLKNLNSFFFFKGTLGTFDVKSLCRPQLSSNLKVRRNGFKIENTLSHCRNRTKCIKHLVPRIEKAECFRDLNELLQHAITWCKRRRFAAGAIFFRNKSLKSNRLMHVESHGYCLKNKLKHLKKSICRSLHQGFQDSDHTRPRLGSQSFQKIWKHKVTRSHRSRAQKSGLHINSQAVANRSDAEEPGMCLDLGHVDLAKSSAVTDITAFPHALETRRRDDSPDRKVNADTDDIDDIFLSIGI</sequence>
<feature type="domain" description="Nucleolus and neural progenitor protein-like N-terminal" evidence="1">
    <location>
        <begin position="60"/>
        <end position="100"/>
    </location>
</feature>
<keyword evidence="3" id="KW-1185">Reference proteome</keyword>
<evidence type="ECO:0000313" key="3">
    <source>
        <dbReference type="Proteomes" id="UP000694569"/>
    </source>
</evidence>
<dbReference type="InterPro" id="IPR052835">
    <property type="entry name" value="Nepro"/>
</dbReference>
<reference evidence="2" key="1">
    <citation type="submission" date="2025-08" db="UniProtKB">
        <authorList>
            <consortium name="Ensembl"/>
        </authorList>
    </citation>
    <scope>IDENTIFICATION</scope>
</reference>
<dbReference type="Pfam" id="PF14780">
    <property type="entry name" value="NEPRO_N"/>
    <property type="match status" value="2"/>
</dbReference>
<dbReference type="GO" id="GO:0005634">
    <property type="term" value="C:nucleus"/>
    <property type="evidence" value="ECO:0007669"/>
    <property type="project" value="TreeGrafter"/>
</dbReference>
<evidence type="ECO:0000259" key="1">
    <source>
        <dbReference type="Pfam" id="PF14780"/>
    </source>
</evidence>
<reference evidence="2" key="2">
    <citation type="submission" date="2025-09" db="UniProtKB">
        <authorList>
            <consortium name="Ensembl"/>
        </authorList>
    </citation>
    <scope>IDENTIFICATION</scope>
</reference>
<dbReference type="PANTHER" id="PTHR34761">
    <property type="entry name" value="NUCLEOLUS AND NEURAL PROGENITOR PROTEIN"/>
    <property type="match status" value="1"/>
</dbReference>
<dbReference type="InterPro" id="IPR027951">
    <property type="entry name" value="Nepro_N"/>
</dbReference>